<dbReference type="Pfam" id="PF26130">
    <property type="entry name" value="PB1-like"/>
    <property type="match status" value="1"/>
</dbReference>
<sequence>MRGKKKLDKLRQRSIISSATKGRKTLLTLIRALLATPAILFERLRREMDGHPMTFVFHYGGNFKNNGGGSLIYEPDNTKLLMGVEEDTLDVFYVNNYYKELKCDKATGCLWKVPGMSLELGLRKLEFDTDMLEMVRDCRRNNNIINLYFEHGVSKPHLVDVISEEDYDVVLPKSTSHPNKS</sequence>
<evidence type="ECO:0000259" key="1">
    <source>
        <dbReference type="Pfam" id="PF26130"/>
    </source>
</evidence>
<accession>A0ABU6UWQ3</accession>
<dbReference type="InterPro" id="IPR058594">
    <property type="entry name" value="PB1-like_dom_pln"/>
</dbReference>
<evidence type="ECO:0000313" key="2">
    <source>
        <dbReference type="EMBL" id="MED6165499.1"/>
    </source>
</evidence>
<feature type="domain" description="PB1-like" evidence="1">
    <location>
        <begin position="52"/>
        <end position="151"/>
    </location>
</feature>
<proteinExistence type="predicted"/>
<evidence type="ECO:0000313" key="3">
    <source>
        <dbReference type="Proteomes" id="UP001341840"/>
    </source>
</evidence>
<name>A0ABU6UWQ3_9FABA</name>
<dbReference type="EMBL" id="JASCZI010123581">
    <property type="protein sequence ID" value="MED6165499.1"/>
    <property type="molecule type" value="Genomic_DNA"/>
</dbReference>
<dbReference type="Proteomes" id="UP001341840">
    <property type="component" value="Unassembled WGS sequence"/>
</dbReference>
<gene>
    <name evidence="2" type="ORF">PIB30_100067</name>
</gene>
<keyword evidence="3" id="KW-1185">Reference proteome</keyword>
<comment type="caution">
    <text evidence="2">The sequence shown here is derived from an EMBL/GenBank/DDBJ whole genome shotgun (WGS) entry which is preliminary data.</text>
</comment>
<protein>
    <recommendedName>
        <fullName evidence="1">PB1-like domain-containing protein</fullName>
    </recommendedName>
</protein>
<organism evidence="2 3">
    <name type="scientific">Stylosanthes scabra</name>
    <dbReference type="NCBI Taxonomy" id="79078"/>
    <lineage>
        <taxon>Eukaryota</taxon>
        <taxon>Viridiplantae</taxon>
        <taxon>Streptophyta</taxon>
        <taxon>Embryophyta</taxon>
        <taxon>Tracheophyta</taxon>
        <taxon>Spermatophyta</taxon>
        <taxon>Magnoliopsida</taxon>
        <taxon>eudicotyledons</taxon>
        <taxon>Gunneridae</taxon>
        <taxon>Pentapetalae</taxon>
        <taxon>rosids</taxon>
        <taxon>fabids</taxon>
        <taxon>Fabales</taxon>
        <taxon>Fabaceae</taxon>
        <taxon>Papilionoideae</taxon>
        <taxon>50 kb inversion clade</taxon>
        <taxon>dalbergioids sensu lato</taxon>
        <taxon>Dalbergieae</taxon>
        <taxon>Pterocarpus clade</taxon>
        <taxon>Stylosanthes</taxon>
    </lineage>
</organism>
<reference evidence="2 3" key="1">
    <citation type="journal article" date="2023" name="Plants (Basel)">
        <title>Bridging the Gap: Combining Genomics and Transcriptomics Approaches to Understand Stylosanthes scabra, an Orphan Legume from the Brazilian Caatinga.</title>
        <authorList>
            <person name="Ferreira-Neto J.R.C."/>
            <person name="da Silva M.D."/>
            <person name="Binneck E."/>
            <person name="de Melo N.F."/>
            <person name="da Silva R.H."/>
            <person name="de Melo A.L.T.M."/>
            <person name="Pandolfi V."/>
            <person name="Bustamante F.O."/>
            <person name="Brasileiro-Vidal A.C."/>
            <person name="Benko-Iseppon A.M."/>
        </authorList>
    </citation>
    <scope>NUCLEOTIDE SEQUENCE [LARGE SCALE GENOMIC DNA]</scope>
    <source>
        <tissue evidence="2">Leaves</tissue>
    </source>
</reference>